<dbReference type="Proteomes" id="UP000217277">
    <property type="component" value="Chromosome I"/>
</dbReference>
<name>A0ACA8DT77_9GAMM</name>
<evidence type="ECO:0000313" key="2">
    <source>
        <dbReference type="Proteomes" id="UP000217277"/>
    </source>
</evidence>
<keyword evidence="2" id="KW-1185">Reference proteome</keyword>
<dbReference type="EMBL" id="CP011011">
    <property type="protein sequence ID" value="ATC81310.1"/>
    <property type="molecule type" value="Genomic_DNA"/>
</dbReference>
<accession>A0ACA8DT77</accession>
<organism evidence="1 2">
    <name type="scientific">Pseudoalteromonas agarivorans DSM 14585</name>
    <dbReference type="NCBI Taxonomy" id="1312369"/>
    <lineage>
        <taxon>Bacteria</taxon>
        <taxon>Pseudomonadati</taxon>
        <taxon>Pseudomonadota</taxon>
        <taxon>Gammaproteobacteria</taxon>
        <taxon>Alteromonadales</taxon>
        <taxon>Pseudoalteromonadaceae</taxon>
        <taxon>Pseudoalteromonas</taxon>
    </lineage>
</organism>
<protein>
    <submittedName>
        <fullName evidence="1">Uncharacterized protein</fullName>
    </submittedName>
</protein>
<gene>
    <name evidence="1" type="ORF">PAGA_a0802</name>
</gene>
<evidence type="ECO:0000313" key="1">
    <source>
        <dbReference type="EMBL" id="ATC81310.1"/>
    </source>
</evidence>
<proteinExistence type="predicted"/>
<reference evidence="1" key="1">
    <citation type="submission" date="2015-03" db="EMBL/GenBank/DDBJ databases">
        <authorList>
            <person name="Xie B.-B."/>
            <person name="Rong J.-C."/>
            <person name="Qin Q.-L."/>
            <person name="Zhang Y.-Z."/>
        </authorList>
    </citation>
    <scope>NUCLEOTIDE SEQUENCE</scope>
    <source>
        <strain evidence="1">DSM 14585</strain>
    </source>
</reference>
<sequence>MPWLAYKHHEKTAPARRLISPHLATYSFKPSVYFKRAIAK</sequence>